<dbReference type="RefSeq" id="WP_090844254.1">
    <property type="nucleotide sequence ID" value="NZ_DBFONV010000021.1"/>
</dbReference>
<dbReference type="GeneID" id="78499925"/>
<dbReference type="NCBIfam" id="NF007288">
    <property type="entry name" value="PRK09756.1"/>
    <property type="match status" value="1"/>
</dbReference>
<comment type="subcellular location">
    <subcellularLocation>
        <location evidence="1">Cytoplasm</location>
    </subcellularLocation>
</comment>
<evidence type="ECO:0000313" key="12">
    <source>
        <dbReference type="EMBL" id="SDB96765.1"/>
    </source>
</evidence>
<evidence type="ECO:0000259" key="10">
    <source>
        <dbReference type="PROSITE" id="PS51101"/>
    </source>
</evidence>
<dbReference type="PROSITE" id="PS51101">
    <property type="entry name" value="PTS_EIIB_TYPE_4"/>
    <property type="match status" value="1"/>
</dbReference>
<keyword evidence="14" id="KW-1185">Reference proteome</keyword>
<dbReference type="EMBL" id="FMZL01000001">
    <property type="protein sequence ID" value="SDB96765.1"/>
    <property type="molecule type" value="Genomic_DNA"/>
</dbReference>
<evidence type="ECO:0000256" key="8">
    <source>
        <dbReference type="PIRSR" id="PIRSR618455-1"/>
    </source>
</evidence>
<evidence type="ECO:0000313" key="16">
    <source>
        <dbReference type="Proteomes" id="UP000434342"/>
    </source>
</evidence>
<dbReference type="Gene3D" id="3.40.35.10">
    <property type="entry name" value="Phosphotransferase system, sorbose subfamily IIB component"/>
    <property type="match status" value="1"/>
</dbReference>
<dbReference type="Proteomes" id="UP000198528">
    <property type="component" value="Unassembled WGS sequence"/>
</dbReference>
<name>A0A1H1KZ84_9ACTN</name>
<dbReference type="NCBIfam" id="TIGR00854">
    <property type="entry name" value="pts-sorbose"/>
    <property type="match status" value="1"/>
</dbReference>
<reference evidence="14 15" key="2">
    <citation type="submission" date="2016-10" db="EMBL/GenBank/DDBJ databases">
        <authorList>
            <person name="Varghese N."/>
            <person name="Submissions S."/>
        </authorList>
    </citation>
    <scope>NUCLEOTIDE SEQUENCE [LARGE SCALE GENOMIC DNA]</scope>
    <source>
        <strain evidence="14">DSM 22619</strain>
        <strain evidence="15">DSM 22620</strain>
    </source>
</reference>
<evidence type="ECO:0000256" key="4">
    <source>
        <dbReference type="ARBA" id="ARBA00022597"/>
    </source>
</evidence>
<feature type="active site" description="Pros-phosphohistidine intermediate; for EIIB activity" evidence="8">
    <location>
        <position position="17"/>
    </location>
</feature>
<keyword evidence="5" id="KW-0808">Transferase</keyword>
<dbReference type="EMBL" id="VUND01000001">
    <property type="protein sequence ID" value="MST59918.1"/>
    <property type="molecule type" value="Genomic_DNA"/>
</dbReference>
<evidence type="ECO:0000256" key="5">
    <source>
        <dbReference type="ARBA" id="ARBA00022679"/>
    </source>
</evidence>
<dbReference type="OrthoDB" id="9788818at2"/>
<keyword evidence="2" id="KW-0813">Transport</keyword>
<dbReference type="CDD" id="cd00001">
    <property type="entry name" value="PTS_IIB_man"/>
    <property type="match status" value="1"/>
</dbReference>
<dbReference type="GO" id="GO:0005737">
    <property type="term" value="C:cytoplasm"/>
    <property type="evidence" value="ECO:0007669"/>
    <property type="project" value="UniProtKB-SubCell"/>
</dbReference>
<dbReference type="STRING" id="604330.SAMN04489857_0550"/>
<evidence type="ECO:0000313" key="14">
    <source>
        <dbReference type="Proteomes" id="UP000198528"/>
    </source>
</evidence>
<keyword evidence="3" id="KW-0963">Cytoplasm</keyword>
<evidence type="ECO:0000313" key="11">
    <source>
        <dbReference type="EMBL" id="MST59918.1"/>
    </source>
</evidence>
<evidence type="ECO:0000313" key="15">
    <source>
        <dbReference type="Proteomes" id="UP000199480"/>
    </source>
</evidence>
<keyword evidence="7" id="KW-0418">Kinase</keyword>
<dbReference type="Proteomes" id="UP000199480">
    <property type="component" value="Chromosome I"/>
</dbReference>
<dbReference type="InterPro" id="IPR004720">
    <property type="entry name" value="PTS_IIB_sorbose-sp"/>
</dbReference>
<keyword evidence="4" id="KW-0762">Sugar transport</keyword>
<evidence type="ECO:0000256" key="1">
    <source>
        <dbReference type="ARBA" id="ARBA00004496"/>
    </source>
</evidence>
<sequence>MATPDIVFARIDNRLVHGQVGAAWVGSIPNCNLIVVANDDAAADPMQQSLMKLTADSARVGIRFFTIQKTIDVIGKASARQHIFIVAKTPADMRKLVEGGVPIKEVNIGNMHASADKRVFHDQHVYVDDQDLADLKAIQDHGTKVYIQLLPTGRKVEDLGL</sequence>
<accession>A0A1H1KZ84</accession>
<keyword evidence="6" id="KW-0598">Phosphotransferase system</keyword>
<reference evidence="13" key="1">
    <citation type="submission" date="2016-10" db="EMBL/GenBank/DDBJ databases">
        <authorList>
            <person name="de Groot N.N."/>
        </authorList>
    </citation>
    <scope>NUCLEOTIDE SEQUENCE [LARGE SCALE GENOMIC DNA]</scope>
    <source>
        <strain evidence="12">DSM 22619</strain>
        <strain evidence="13">DSM 22620</strain>
    </source>
</reference>
<dbReference type="GO" id="GO:0009401">
    <property type="term" value="P:phosphoenolpyruvate-dependent sugar phosphotransferase system"/>
    <property type="evidence" value="ECO:0007669"/>
    <property type="project" value="UniProtKB-KW"/>
</dbReference>
<organism evidence="13 15">
    <name type="scientific">Parafannyhessea umbonata</name>
    <dbReference type="NCBI Taxonomy" id="604330"/>
    <lineage>
        <taxon>Bacteria</taxon>
        <taxon>Bacillati</taxon>
        <taxon>Actinomycetota</taxon>
        <taxon>Coriobacteriia</taxon>
        <taxon>Coriobacteriales</taxon>
        <taxon>Atopobiaceae</taxon>
        <taxon>Parafannyhessea</taxon>
    </lineage>
</organism>
<dbReference type="InterPro" id="IPR018455">
    <property type="entry name" value="PTS_IIB_sorbose-sp_subgr"/>
</dbReference>
<reference evidence="11 16" key="3">
    <citation type="submission" date="2019-08" db="EMBL/GenBank/DDBJ databases">
        <title>In-depth cultivation of the pig gut microbiome towards novel bacterial diversity and tailored functional studies.</title>
        <authorList>
            <person name="Wylensek D."/>
            <person name="Hitch T.C.A."/>
            <person name="Clavel T."/>
        </authorList>
    </citation>
    <scope>NUCLEOTIDE SEQUENCE [LARGE SCALE GENOMIC DNA]</scope>
    <source>
        <strain evidence="11 16">WB01_CNA04</strain>
    </source>
</reference>
<dbReference type="EMBL" id="LT629759">
    <property type="protein sequence ID" value="SDR67576.1"/>
    <property type="molecule type" value="Genomic_DNA"/>
</dbReference>
<evidence type="ECO:0000256" key="7">
    <source>
        <dbReference type="ARBA" id="ARBA00022777"/>
    </source>
</evidence>
<dbReference type="InterPro" id="IPR036667">
    <property type="entry name" value="PTS_IIB_sorbose-sp_sf"/>
</dbReference>
<evidence type="ECO:0000256" key="6">
    <source>
        <dbReference type="ARBA" id="ARBA00022683"/>
    </source>
</evidence>
<evidence type="ECO:0000256" key="3">
    <source>
        <dbReference type="ARBA" id="ARBA00022490"/>
    </source>
</evidence>
<gene>
    <name evidence="11" type="primary">agaB</name>
    <name evidence="11" type="ORF">FYJ69_03165</name>
    <name evidence="12" type="ORF">SAMN04487824_10192</name>
    <name evidence="13" type="ORF">SAMN04489857_0550</name>
</gene>
<dbReference type="AlphaFoldDB" id="A0A1H1KZ84"/>
<dbReference type="SUPFAM" id="SSF52728">
    <property type="entry name" value="PTS IIb component"/>
    <property type="match status" value="1"/>
</dbReference>
<dbReference type="Pfam" id="PF03830">
    <property type="entry name" value="PTSIIB_sorb"/>
    <property type="match status" value="1"/>
</dbReference>
<protein>
    <submittedName>
        <fullName evidence="11">PTS N-acetylgalactosamine transporter subunit IIB</fullName>
    </submittedName>
    <submittedName>
        <fullName evidence="13">PTS system D-galactosamine-specific EIIB component, Man family</fullName>
    </submittedName>
    <submittedName>
        <fullName evidence="12">PTS system, galactosamine-specific IIB component</fullName>
    </submittedName>
</protein>
<evidence type="ECO:0000313" key="13">
    <source>
        <dbReference type="EMBL" id="SDR67576.1"/>
    </source>
</evidence>
<dbReference type="GO" id="GO:0008982">
    <property type="term" value="F:protein-N(PI)-phosphohistidine-sugar phosphotransferase activity"/>
    <property type="evidence" value="ECO:0007669"/>
    <property type="project" value="InterPro"/>
</dbReference>
<feature type="domain" description="PTS EIIB type-4" evidence="10">
    <location>
        <begin position="2"/>
        <end position="161"/>
    </location>
</feature>
<feature type="modified residue" description="Phosphohistidine; by EIIA" evidence="9">
    <location>
        <position position="17"/>
    </location>
</feature>
<proteinExistence type="predicted"/>
<evidence type="ECO:0000256" key="2">
    <source>
        <dbReference type="ARBA" id="ARBA00022448"/>
    </source>
</evidence>
<evidence type="ECO:0000256" key="9">
    <source>
        <dbReference type="PIRSR" id="PIRSR618455-2"/>
    </source>
</evidence>
<dbReference type="GO" id="GO:0016301">
    <property type="term" value="F:kinase activity"/>
    <property type="evidence" value="ECO:0007669"/>
    <property type="project" value="UniProtKB-KW"/>
</dbReference>
<dbReference type="Proteomes" id="UP000434342">
    <property type="component" value="Unassembled WGS sequence"/>
</dbReference>